<evidence type="ECO:0000313" key="3">
    <source>
        <dbReference type="Proteomes" id="UP000008181"/>
    </source>
</evidence>
<evidence type="ECO:0000313" key="2">
    <source>
        <dbReference type="EMBL" id="AEO69111.1"/>
    </source>
</evidence>
<dbReference type="Proteomes" id="UP000008181">
    <property type="component" value="Chromosome 4"/>
</dbReference>
<feature type="region of interest" description="Disordered" evidence="1">
    <location>
        <begin position="165"/>
        <end position="185"/>
    </location>
</feature>
<name>G2RBE0_THETT</name>
<dbReference type="HOGENOM" id="CLU_1462309_0_0_1"/>
<protein>
    <submittedName>
        <fullName evidence="2">Uncharacterized protein</fullName>
    </submittedName>
</protein>
<sequence length="185" mass="20861">MAQDSVDAGLQYRERRYRRKDTESWRRRSSAHGVTLFNAPMWKTPAPSCLSIPIQLRRLLGCHTSGTAGTKPTECKGPKILERFQITDKGRAASGDGQRWPQWWMIKQTHKEVMSLGAPELDKDQASCEERRSGPRLQGNCRIRDQGRTDTCHDLAEARFCEESTSETCQRDASLGGRGRPSKVG</sequence>
<gene>
    <name evidence="2" type="ORF">THITE_2130782</name>
</gene>
<accession>G2RBE0</accession>
<dbReference type="GeneID" id="11520360"/>
<dbReference type="AlphaFoldDB" id="G2RBE0"/>
<reference evidence="2 3" key="1">
    <citation type="journal article" date="2011" name="Nat. Biotechnol.">
        <title>Comparative genomic analysis of the thermophilic biomass-degrading fungi Myceliophthora thermophila and Thielavia terrestris.</title>
        <authorList>
            <person name="Berka R.M."/>
            <person name="Grigoriev I.V."/>
            <person name="Otillar R."/>
            <person name="Salamov A."/>
            <person name="Grimwood J."/>
            <person name="Reid I."/>
            <person name="Ishmael N."/>
            <person name="John T."/>
            <person name="Darmond C."/>
            <person name="Moisan M.-C."/>
            <person name="Henrissat B."/>
            <person name="Coutinho P.M."/>
            <person name="Lombard V."/>
            <person name="Natvig D.O."/>
            <person name="Lindquist E."/>
            <person name="Schmutz J."/>
            <person name="Lucas S."/>
            <person name="Harris P."/>
            <person name="Powlowski J."/>
            <person name="Bellemare A."/>
            <person name="Taylor D."/>
            <person name="Butler G."/>
            <person name="de Vries R.P."/>
            <person name="Allijn I.E."/>
            <person name="van den Brink J."/>
            <person name="Ushinsky S."/>
            <person name="Storms R."/>
            <person name="Powell A.J."/>
            <person name="Paulsen I.T."/>
            <person name="Elbourne L.D.H."/>
            <person name="Baker S.E."/>
            <person name="Magnuson J."/>
            <person name="LaBoissiere S."/>
            <person name="Clutterbuck A.J."/>
            <person name="Martinez D."/>
            <person name="Wogulis M."/>
            <person name="de Leon A.L."/>
            <person name="Rey M.W."/>
            <person name="Tsang A."/>
        </authorList>
    </citation>
    <scope>NUCLEOTIDE SEQUENCE [LARGE SCALE GENOMIC DNA]</scope>
    <source>
        <strain evidence="3">ATCC 38088 / NRRL 8126</strain>
    </source>
</reference>
<dbReference type="KEGG" id="ttt:THITE_2130782"/>
<organism evidence="2 3">
    <name type="scientific">Thermothielavioides terrestris (strain ATCC 38088 / NRRL 8126)</name>
    <name type="common">Thielavia terrestris</name>
    <dbReference type="NCBI Taxonomy" id="578455"/>
    <lineage>
        <taxon>Eukaryota</taxon>
        <taxon>Fungi</taxon>
        <taxon>Dikarya</taxon>
        <taxon>Ascomycota</taxon>
        <taxon>Pezizomycotina</taxon>
        <taxon>Sordariomycetes</taxon>
        <taxon>Sordariomycetidae</taxon>
        <taxon>Sordariales</taxon>
        <taxon>Chaetomiaceae</taxon>
        <taxon>Thermothielavioides</taxon>
        <taxon>Thermothielavioides terrestris</taxon>
    </lineage>
</organism>
<proteinExistence type="predicted"/>
<dbReference type="RefSeq" id="XP_003655447.1">
    <property type="nucleotide sequence ID" value="XM_003655399.1"/>
</dbReference>
<keyword evidence="3" id="KW-1185">Reference proteome</keyword>
<dbReference type="EMBL" id="CP003012">
    <property type="protein sequence ID" value="AEO69111.1"/>
    <property type="molecule type" value="Genomic_DNA"/>
</dbReference>
<evidence type="ECO:0000256" key="1">
    <source>
        <dbReference type="SAM" id="MobiDB-lite"/>
    </source>
</evidence>